<protein>
    <submittedName>
        <fullName evidence="1">AlNc14C205G8803 protein</fullName>
    </submittedName>
</protein>
<accession>F0WQZ5</accession>
<dbReference type="HOGENOM" id="CLU_1848775_0_0_1"/>
<gene>
    <name evidence="1" type="primary">AlNc14C205G8803</name>
    <name evidence="1" type="ORF">ALNC14_098990</name>
</gene>
<proteinExistence type="predicted"/>
<sequence length="139" mass="15852">MSGTIGFRAGSANYQRRTQRGCYENNGSNTQPENTYKKAELLRDTMGIVDTKHLHGLAVTSRPKLRWTCIKGKLGDAKDRPHIPINSFFYFLTILTDNENEHRCPKRYTVKILTPEECLESLKNHVIDIGIHRLPPASK</sequence>
<evidence type="ECO:0000313" key="1">
    <source>
        <dbReference type="EMBL" id="CCA23755.1"/>
    </source>
</evidence>
<organism evidence="1">
    <name type="scientific">Albugo laibachii Nc14</name>
    <dbReference type="NCBI Taxonomy" id="890382"/>
    <lineage>
        <taxon>Eukaryota</taxon>
        <taxon>Sar</taxon>
        <taxon>Stramenopiles</taxon>
        <taxon>Oomycota</taxon>
        <taxon>Peronosporomycetes</taxon>
        <taxon>Albuginales</taxon>
        <taxon>Albuginaceae</taxon>
        <taxon>Albugo</taxon>
    </lineage>
</organism>
<dbReference type="EMBL" id="FR824250">
    <property type="protein sequence ID" value="CCA23755.1"/>
    <property type="molecule type" value="Genomic_DNA"/>
</dbReference>
<dbReference type="AlphaFoldDB" id="F0WQZ5"/>
<name>F0WQZ5_9STRA</name>
<reference evidence="1" key="2">
    <citation type="submission" date="2011-02" db="EMBL/GenBank/DDBJ databases">
        <authorList>
            <person name="MacLean D."/>
        </authorList>
    </citation>
    <scope>NUCLEOTIDE SEQUENCE</scope>
</reference>
<reference evidence="1" key="1">
    <citation type="journal article" date="2011" name="PLoS Biol.">
        <title>Gene gain and loss during evolution of obligate parasitism in the white rust pathogen of Arabidopsis thaliana.</title>
        <authorList>
            <person name="Kemen E."/>
            <person name="Gardiner A."/>
            <person name="Schultz-Larsen T."/>
            <person name="Kemen A.C."/>
            <person name="Balmuth A.L."/>
            <person name="Robert-Seilaniantz A."/>
            <person name="Bailey K."/>
            <person name="Holub E."/>
            <person name="Studholme D.J."/>
            <person name="Maclean D."/>
            <person name="Jones J.D."/>
        </authorList>
    </citation>
    <scope>NUCLEOTIDE SEQUENCE</scope>
</reference>